<evidence type="ECO:0000313" key="8">
    <source>
        <dbReference type="Proteomes" id="UP000243579"/>
    </source>
</evidence>
<name>A0A0A7CPN7_ACHHY</name>
<dbReference type="Proteomes" id="UP000243579">
    <property type="component" value="Unassembled WGS sequence"/>
</dbReference>
<dbReference type="AlphaFoldDB" id="A0A0A7CPN7"/>
<dbReference type="Gene3D" id="3.40.50.1820">
    <property type="entry name" value="alpha/beta hydrolase"/>
    <property type="match status" value="1"/>
</dbReference>
<reference evidence="6 8" key="1">
    <citation type="journal article" date="2014" name="Genome Biol. Evol.">
        <title>The secreted proteins of Achlya hypogyna and Thraustotheca clavata identify the ancestral oomycete secretome and reveal gene acquisitions by horizontal gene transfer.</title>
        <authorList>
            <person name="Misner I."/>
            <person name="Blouin N."/>
            <person name="Leonard G."/>
            <person name="Richards T.A."/>
            <person name="Lane C.E."/>
        </authorList>
    </citation>
    <scope>NUCLEOTIDE SEQUENCE</scope>
    <source>
        <strain evidence="6 8">ATCC 48635</strain>
    </source>
</reference>
<dbReference type="PANTHER" id="PTHR43248">
    <property type="entry name" value="2-SUCCINYL-6-HYDROXY-2,4-CYCLOHEXADIENE-1-CARBOXYLATE SYNTHASE"/>
    <property type="match status" value="1"/>
</dbReference>
<feature type="signal peptide" evidence="3">
    <location>
        <begin position="1"/>
        <end position="15"/>
    </location>
</feature>
<dbReference type="STRING" id="1202772.A0A0A7CPN7"/>
<keyword evidence="8" id="KW-1185">Reference proteome</keyword>
<comment type="similarity">
    <text evidence="1">Belongs to the peptidase S33 family.</text>
</comment>
<evidence type="ECO:0000256" key="3">
    <source>
        <dbReference type="SAM" id="SignalP"/>
    </source>
</evidence>
<accession>A0A0A7CPN7</accession>
<evidence type="ECO:0000313" key="6">
    <source>
        <dbReference type="EMBL" id="AIG56425.1"/>
    </source>
</evidence>
<proteinExistence type="inferred from homology"/>
<evidence type="ECO:0000259" key="5">
    <source>
        <dbReference type="Pfam" id="PF08386"/>
    </source>
</evidence>
<feature type="domain" description="Peptidase S33 tripeptidyl aminopeptidase-like C-terminal" evidence="5">
    <location>
        <begin position="384"/>
        <end position="488"/>
    </location>
</feature>
<evidence type="ECO:0000313" key="7">
    <source>
        <dbReference type="EMBL" id="OQR96531.1"/>
    </source>
</evidence>
<dbReference type="InterPro" id="IPR051601">
    <property type="entry name" value="Serine_prot/Carboxylest_S33"/>
</dbReference>
<dbReference type="InterPro" id="IPR013595">
    <property type="entry name" value="Pept_S33_TAP-like_C"/>
</dbReference>
<feature type="domain" description="AB hydrolase-1" evidence="4">
    <location>
        <begin position="70"/>
        <end position="252"/>
    </location>
</feature>
<dbReference type="Pfam" id="PF08386">
    <property type="entry name" value="Abhydrolase_4"/>
    <property type="match status" value="1"/>
</dbReference>
<keyword evidence="2" id="KW-0378">Hydrolase</keyword>
<gene>
    <name evidence="7" type="ORF">ACHHYP_15415</name>
</gene>
<evidence type="ECO:0000256" key="1">
    <source>
        <dbReference type="ARBA" id="ARBA00010088"/>
    </source>
</evidence>
<dbReference type="Pfam" id="PF00561">
    <property type="entry name" value="Abhydrolase_1"/>
    <property type="match status" value="1"/>
</dbReference>
<dbReference type="PANTHER" id="PTHR43248:SF25">
    <property type="entry name" value="AB HYDROLASE-1 DOMAIN-CONTAINING PROTEIN-RELATED"/>
    <property type="match status" value="1"/>
</dbReference>
<evidence type="ECO:0000256" key="2">
    <source>
        <dbReference type="ARBA" id="ARBA00022801"/>
    </source>
</evidence>
<dbReference type="InterPro" id="IPR029058">
    <property type="entry name" value="AB_hydrolase_fold"/>
</dbReference>
<evidence type="ECO:0000259" key="4">
    <source>
        <dbReference type="Pfam" id="PF00561"/>
    </source>
</evidence>
<feature type="chain" id="PRO_5011845575" evidence="3">
    <location>
        <begin position="16"/>
        <end position="520"/>
    </location>
</feature>
<organism evidence="6">
    <name type="scientific">Achlya hypogyna</name>
    <name type="common">Oomycete</name>
    <name type="synonym">Protoachlya hypogyna</name>
    <dbReference type="NCBI Taxonomy" id="1202772"/>
    <lineage>
        <taxon>Eukaryota</taxon>
        <taxon>Sar</taxon>
        <taxon>Stramenopiles</taxon>
        <taxon>Oomycota</taxon>
        <taxon>Saprolegniomycetes</taxon>
        <taxon>Saprolegniales</taxon>
        <taxon>Achlyaceae</taxon>
        <taxon>Achlya</taxon>
    </lineage>
</organism>
<dbReference type="SUPFAM" id="SSF53474">
    <property type="entry name" value="alpha/beta-Hydrolases"/>
    <property type="match status" value="1"/>
</dbReference>
<dbReference type="OrthoDB" id="78643at2759"/>
<protein>
    <submittedName>
        <fullName evidence="6">Secreted protein</fullName>
    </submittedName>
</protein>
<keyword evidence="3" id="KW-0732">Signal</keyword>
<sequence>MIRVFLLNAFMAVAAVTDPFRWGPCPDKVDPRYECGAITVPLDHLNVSNNATIDIAVQRYRTNVTTPLGTILVNPGGPGAPGTMLAVPLANDITGGSYDVLGFDPRGVGASRPIRCSKNGFTAWQETQAATLLPFDGQLSNADVERYGSEHALRVQRCRIYDGDYLPYLSTAFVARDMDLIRAALGQDLMHYYGASYGTFLGQTYANMFPDRVGRFVMDSVVDARGYVNDSAAFWTSSIVDLEKVFDGFASECEAVGPLLCSLADPKLPRPYLASQLRTFVANFQPTILRGGYDFIRFTRQDLNEMLLSSMYHPSSWPMLATALHQLRMGTLVLPSAPDTCPMDLTSRDVGYAGLPYMGNDATLALNTPESWAKALHDAKTLSPTFGSSWIGDLLQVKYWTTTPVERFTGPWNRTLANKVLILSTEHDPVTPLRSAQAVYKRFGANNSILVVLEGYGHGAVISQPSSCLRKVVSDYFTHGVYPATTYCKADFGPFTIPKAVIEAMQAVTEMATIIQKPFQ</sequence>
<dbReference type="GO" id="GO:0016787">
    <property type="term" value="F:hydrolase activity"/>
    <property type="evidence" value="ECO:0007669"/>
    <property type="project" value="UniProtKB-KW"/>
</dbReference>
<dbReference type="EMBL" id="KM038964">
    <property type="protein sequence ID" value="AIG56425.1"/>
    <property type="molecule type" value="Genomic_DNA"/>
</dbReference>
<dbReference type="EMBL" id="JNBR01000141">
    <property type="protein sequence ID" value="OQR96531.1"/>
    <property type="molecule type" value="Genomic_DNA"/>
</dbReference>
<dbReference type="InterPro" id="IPR000073">
    <property type="entry name" value="AB_hydrolase_1"/>
</dbReference>